<dbReference type="AlphaFoldDB" id="Q989R1"/>
<protein>
    <submittedName>
        <fullName evidence="1">Msr6320 protein</fullName>
    </submittedName>
</protein>
<accession>Q989R1</accession>
<dbReference type="HOGENOM" id="CLU_3139974_0_0_5"/>
<reference evidence="1 2" key="1">
    <citation type="journal article" date="2000" name="DNA Res.">
        <title>Complete genome structure of the nitrogen-fixing symbiotic bacterium Mesorhizobium loti.</title>
        <authorList>
            <person name="Kaneko T."/>
            <person name="Nakamura Y."/>
            <person name="Sato S."/>
            <person name="Asamizu E."/>
            <person name="Kato T."/>
            <person name="Sasamoto S."/>
            <person name="Watanabe A."/>
            <person name="Idesawa K."/>
            <person name="Ishikawa A."/>
            <person name="Kawashima K."/>
            <person name="Kimura T."/>
            <person name="Kishida Y."/>
            <person name="Kiyokawa C."/>
            <person name="Kohara M."/>
            <person name="Matsumoto M."/>
            <person name="Matsuno A."/>
            <person name="Mochizuki Y."/>
            <person name="Nakayama S."/>
            <person name="Nakazaki N."/>
            <person name="Shimpo S."/>
            <person name="Sugimoto M."/>
            <person name="Takeuchi C."/>
            <person name="Yamada M."/>
            <person name="Tabata S."/>
        </authorList>
    </citation>
    <scope>NUCLEOTIDE SEQUENCE [LARGE SCALE GENOMIC DNA]</scope>
    <source>
        <strain evidence="2">LMG 29417 / CECT 9101 / MAFF 303099</strain>
    </source>
</reference>
<sequence length="49" mass="5022">MKPVGHLVSLRCAFTDGLRIQAAAVSADDLDGGMIPQPPGCAIDTPIMA</sequence>
<name>Q989R1_RHILO</name>
<evidence type="ECO:0000313" key="2">
    <source>
        <dbReference type="Proteomes" id="UP000000552"/>
    </source>
</evidence>
<proteinExistence type="predicted"/>
<evidence type="ECO:0000313" key="1">
    <source>
        <dbReference type="EMBL" id="BAB52633.1"/>
    </source>
</evidence>
<gene>
    <name evidence="1" type="ordered locus">msr6320</name>
</gene>
<organism evidence="1 2">
    <name type="scientific">Mesorhizobium japonicum (strain LMG 29417 / CECT 9101 / MAFF 303099)</name>
    <name type="common">Mesorhizobium loti (strain MAFF 303099)</name>
    <dbReference type="NCBI Taxonomy" id="266835"/>
    <lineage>
        <taxon>Bacteria</taxon>
        <taxon>Pseudomonadati</taxon>
        <taxon>Pseudomonadota</taxon>
        <taxon>Alphaproteobacteria</taxon>
        <taxon>Hyphomicrobiales</taxon>
        <taxon>Phyllobacteriaceae</taxon>
        <taxon>Mesorhizobium</taxon>
    </lineage>
</organism>
<dbReference type="KEGG" id="mlo:msr6320"/>
<dbReference type="EMBL" id="BA000012">
    <property type="protein sequence ID" value="BAB52633.1"/>
    <property type="molecule type" value="Genomic_DNA"/>
</dbReference>
<dbReference type="Proteomes" id="UP000000552">
    <property type="component" value="Chromosome"/>
</dbReference>